<evidence type="ECO:0000256" key="7">
    <source>
        <dbReference type="ARBA" id="ARBA00023004"/>
    </source>
</evidence>
<comment type="cofactor">
    <cofactor evidence="8">
        <name>heme</name>
        <dbReference type="ChEBI" id="CHEBI:30413"/>
    </cofactor>
    <text evidence="8">Binds 2 heme groups.</text>
</comment>
<evidence type="ECO:0000256" key="5">
    <source>
        <dbReference type="ARBA" id="ARBA00022764"/>
    </source>
</evidence>
<evidence type="ECO:0000256" key="11">
    <source>
        <dbReference type="SAM" id="SignalP"/>
    </source>
</evidence>
<evidence type="ECO:0000256" key="4">
    <source>
        <dbReference type="ARBA" id="ARBA00022729"/>
    </source>
</evidence>
<dbReference type="EMBL" id="UFSO01000003">
    <property type="protein sequence ID" value="SSY80749.1"/>
    <property type="molecule type" value="Genomic_DNA"/>
</dbReference>
<dbReference type="RefSeq" id="WP_034290979.1">
    <property type="nucleotide sequence ID" value="NZ_CP091519.2"/>
</dbReference>
<keyword evidence="5" id="KW-0574">Periplasm</keyword>
<feature type="compositionally biased region" description="Low complexity" evidence="10">
    <location>
        <begin position="30"/>
        <end position="44"/>
    </location>
</feature>
<feature type="chain" id="PRO_5016845037" evidence="11">
    <location>
        <begin position="26"/>
        <end position="367"/>
    </location>
</feature>
<dbReference type="PROSITE" id="PS51257">
    <property type="entry name" value="PROKAR_LIPOPROTEIN"/>
    <property type="match status" value="1"/>
</dbReference>
<dbReference type="InterPro" id="IPR036909">
    <property type="entry name" value="Cyt_c-like_dom_sf"/>
</dbReference>
<dbReference type="GO" id="GO:0004130">
    <property type="term" value="F:cytochrome-c peroxidase activity"/>
    <property type="evidence" value="ECO:0007669"/>
    <property type="project" value="UniProtKB-EC"/>
</dbReference>
<dbReference type="GO" id="GO:0020037">
    <property type="term" value="F:heme binding"/>
    <property type="evidence" value="ECO:0007669"/>
    <property type="project" value="InterPro"/>
</dbReference>
<dbReference type="GO" id="GO:0042597">
    <property type="term" value="C:periplasmic space"/>
    <property type="evidence" value="ECO:0007669"/>
    <property type="project" value="UniProtKB-SubCell"/>
</dbReference>
<dbReference type="OrthoDB" id="9805202at2"/>
<dbReference type="InterPro" id="IPR004852">
    <property type="entry name" value="Di-haem_cyt_c_peroxidsae"/>
</dbReference>
<dbReference type="PROSITE" id="PS51007">
    <property type="entry name" value="CYTC"/>
    <property type="match status" value="2"/>
</dbReference>
<comment type="PTM">
    <text evidence="8">Binds 2 heme groups per subunit.</text>
</comment>
<keyword evidence="13" id="KW-0575">Peroxidase</keyword>
<feature type="binding site" description="covalent" evidence="8">
    <location>
        <position position="249"/>
    </location>
    <ligand>
        <name>heme c</name>
        <dbReference type="ChEBI" id="CHEBI:61717"/>
        <label>2</label>
    </ligand>
</feature>
<dbReference type="GO" id="GO:0009055">
    <property type="term" value="F:electron transfer activity"/>
    <property type="evidence" value="ECO:0007669"/>
    <property type="project" value="InterPro"/>
</dbReference>
<dbReference type="AlphaFoldDB" id="A0A376BV07"/>
<dbReference type="Pfam" id="PF03150">
    <property type="entry name" value="CCP_MauG"/>
    <property type="match status" value="1"/>
</dbReference>
<dbReference type="STRING" id="1120980.GCA_000745955_00302"/>
<evidence type="ECO:0000259" key="12">
    <source>
        <dbReference type="PROSITE" id="PS51007"/>
    </source>
</evidence>
<dbReference type="EC" id="1.11.1.5" evidence="13"/>
<dbReference type="InterPro" id="IPR026259">
    <property type="entry name" value="MauG/Cytc_peroxidase"/>
</dbReference>
<dbReference type="InterPro" id="IPR009056">
    <property type="entry name" value="Cyt_c-like_dom"/>
</dbReference>
<reference evidence="13 14" key="1">
    <citation type="submission" date="2018-06" db="EMBL/GenBank/DDBJ databases">
        <authorList>
            <consortium name="Pathogen Informatics"/>
            <person name="Doyle S."/>
        </authorList>
    </citation>
    <scope>NUCLEOTIDE SEQUENCE [LARGE SCALE GENOMIC DNA]</scope>
    <source>
        <strain evidence="13 14">NCTC10283</strain>
    </source>
</reference>
<comment type="subcellular location">
    <subcellularLocation>
        <location evidence="1">Periplasm</location>
    </subcellularLocation>
</comment>
<dbReference type="PANTHER" id="PTHR30600">
    <property type="entry name" value="CYTOCHROME C PEROXIDASE-RELATED"/>
    <property type="match status" value="1"/>
</dbReference>
<feature type="binding site" description="covalent" evidence="8">
    <location>
        <position position="246"/>
    </location>
    <ligand>
        <name>heme c</name>
        <dbReference type="ChEBI" id="CHEBI:61717"/>
        <label>2</label>
    </ligand>
</feature>
<dbReference type="PIRSF" id="PIRSF000294">
    <property type="entry name" value="Cytochrome-c_peroxidase"/>
    <property type="match status" value="1"/>
</dbReference>
<keyword evidence="6 13" id="KW-0560">Oxidoreductase</keyword>
<dbReference type="Gene3D" id="1.10.760.10">
    <property type="entry name" value="Cytochrome c-like domain"/>
    <property type="match status" value="2"/>
</dbReference>
<evidence type="ECO:0000313" key="14">
    <source>
        <dbReference type="Proteomes" id="UP000254209"/>
    </source>
</evidence>
<dbReference type="InterPro" id="IPR051395">
    <property type="entry name" value="Cytochrome_c_Peroxidase/MauG"/>
</dbReference>
<dbReference type="GO" id="GO:0046872">
    <property type="term" value="F:metal ion binding"/>
    <property type="evidence" value="ECO:0007669"/>
    <property type="project" value="UniProtKB-KW"/>
</dbReference>
<keyword evidence="14" id="KW-1185">Reference proteome</keyword>
<feature type="binding site" description="covalent" evidence="8">
    <location>
        <position position="97"/>
    </location>
    <ligand>
        <name>heme c</name>
        <dbReference type="ChEBI" id="CHEBI:61717"/>
        <label>1</label>
    </ligand>
</feature>
<evidence type="ECO:0000256" key="10">
    <source>
        <dbReference type="SAM" id="MobiDB-lite"/>
    </source>
</evidence>
<dbReference type="PANTHER" id="PTHR30600:SF7">
    <property type="entry name" value="CYTOCHROME C PEROXIDASE-RELATED"/>
    <property type="match status" value="1"/>
</dbReference>
<feature type="binding site" description="axial binding residue" evidence="9">
    <location>
        <position position="250"/>
    </location>
    <ligand>
        <name>heme c</name>
        <dbReference type="ChEBI" id="CHEBI:61717"/>
        <label>2</label>
    </ligand>
    <ligandPart>
        <name>Fe</name>
        <dbReference type="ChEBI" id="CHEBI:18248"/>
    </ligandPart>
</feature>
<feature type="region of interest" description="Disordered" evidence="10">
    <location>
        <begin position="21"/>
        <end position="44"/>
    </location>
</feature>
<accession>A0A376BV07</accession>
<proteinExistence type="predicted"/>
<sequence length="367" mass="39702">MKTQLTMIAALLALAACKPNPPADAPPPAAASEASTSAPASANTDDAALLQQAQGIFKPLPSLEESKQSYTYTDEQVKLGQQLWYDNRLSVNDSQSCNTCHSLTNHGADDRMTPTSEGAHAGKFGARNSPTALNAFLLGSQFWDGRAKTVEEQAKGPLVNPVEMAMPDWAAVEKKVESIQGYADTFKTVYADKGGKPSIDNIVHAIGAFERTLLTPSKWDDYLKGDVNALNEQEKRGLKAFIGNGCIACHTGVNLTNDTFQKFGLVKGPYWDFIESKAPHDEGLFEVTKKEEDKYFFRVSPLRNIAKTAPYFHNGSVKDLATAVKVMGETQLGKTLSKQDVDDIVAFLGATTGEVSAEALKVPELPK</sequence>
<keyword evidence="3 9" id="KW-0479">Metal-binding</keyword>
<evidence type="ECO:0000313" key="13">
    <source>
        <dbReference type="EMBL" id="SSY80749.1"/>
    </source>
</evidence>
<feature type="binding site" description="axial binding residue" evidence="9">
    <location>
        <position position="101"/>
    </location>
    <ligand>
        <name>heme c</name>
        <dbReference type="ChEBI" id="CHEBI:61717"/>
        <label>1</label>
    </ligand>
    <ligandPart>
        <name>Fe</name>
        <dbReference type="ChEBI" id="CHEBI:18248"/>
    </ligandPart>
</feature>
<feature type="domain" description="Cytochrome c" evidence="12">
    <location>
        <begin position="75"/>
        <end position="187"/>
    </location>
</feature>
<protein>
    <submittedName>
        <fullName evidence="13">Cytochrome c551 peroxidase</fullName>
        <ecNumber evidence="13">1.11.1.5</ecNumber>
    </submittedName>
</protein>
<organism evidence="13 14">
    <name type="scientific">Alysiella crassa</name>
    <dbReference type="NCBI Taxonomy" id="153491"/>
    <lineage>
        <taxon>Bacteria</taxon>
        <taxon>Pseudomonadati</taxon>
        <taxon>Pseudomonadota</taxon>
        <taxon>Betaproteobacteria</taxon>
        <taxon>Neisseriales</taxon>
        <taxon>Neisseriaceae</taxon>
        <taxon>Alysiella</taxon>
    </lineage>
</organism>
<dbReference type="SUPFAM" id="SSF46626">
    <property type="entry name" value="Cytochrome c"/>
    <property type="match status" value="2"/>
</dbReference>
<keyword evidence="2 8" id="KW-0349">Heme</keyword>
<evidence type="ECO:0000256" key="1">
    <source>
        <dbReference type="ARBA" id="ARBA00004418"/>
    </source>
</evidence>
<feature type="signal peptide" evidence="11">
    <location>
        <begin position="1"/>
        <end position="25"/>
    </location>
</feature>
<evidence type="ECO:0000256" key="8">
    <source>
        <dbReference type="PIRSR" id="PIRSR000294-1"/>
    </source>
</evidence>
<dbReference type="Proteomes" id="UP000254209">
    <property type="component" value="Unassembled WGS sequence"/>
</dbReference>
<keyword evidence="4 11" id="KW-0732">Signal</keyword>
<feature type="binding site" description="covalent" evidence="8">
    <location>
        <position position="100"/>
    </location>
    <ligand>
        <name>heme c</name>
        <dbReference type="ChEBI" id="CHEBI:61717"/>
        <label>1</label>
    </ligand>
</feature>
<keyword evidence="7 9" id="KW-0408">Iron</keyword>
<evidence type="ECO:0000256" key="2">
    <source>
        <dbReference type="ARBA" id="ARBA00022617"/>
    </source>
</evidence>
<gene>
    <name evidence="13" type="primary">ccpA</name>
    <name evidence="13" type="ORF">NCTC10283_02310</name>
</gene>
<name>A0A376BV07_9NEIS</name>
<evidence type="ECO:0000256" key="9">
    <source>
        <dbReference type="PIRSR" id="PIRSR000294-2"/>
    </source>
</evidence>
<feature type="domain" description="Cytochrome c" evidence="12">
    <location>
        <begin position="232"/>
        <end position="352"/>
    </location>
</feature>
<evidence type="ECO:0000256" key="3">
    <source>
        <dbReference type="ARBA" id="ARBA00022723"/>
    </source>
</evidence>
<evidence type="ECO:0000256" key="6">
    <source>
        <dbReference type="ARBA" id="ARBA00023002"/>
    </source>
</evidence>
<feature type="binding site" description="axial binding residue" evidence="9">
    <location>
        <position position="327"/>
    </location>
    <ligand>
        <name>heme c</name>
        <dbReference type="ChEBI" id="CHEBI:61717"/>
        <label>2</label>
    </ligand>
    <ligandPart>
        <name>Fe</name>
        <dbReference type="ChEBI" id="CHEBI:18248"/>
    </ligandPart>
</feature>